<evidence type="ECO:0000313" key="9">
    <source>
        <dbReference type="Proteomes" id="UP001595961"/>
    </source>
</evidence>
<evidence type="ECO:0000256" key="6">
    <source>
        <dbReference type="ARBA" id="ARBA00047942"/>
    </source>
</evidence>
<reference evidence="9" key="1">
    <citation type="journal article" date="2019" name="Int. J. Syst. Evol. Microbiol.">
        <title>The Global Catalogue of Microorganisms (GCM) 10K type strain sequencing project: providing services to taxonomists for standard genome sequencing and annotation.</title>
        <authorList>
            <consortium name="The Broad Institute Genomics Platform"/>
            <consortium name="The Broad Institute Genome Sequencing Center for Infectious Disease"/>
            <person name="Wu L."/>
            <person name="Ma J."/>
        </authorList>
    </citation>
    <scope>NUCLEOTIDE SEQUENCE [LARGE SCALE GENOMIC DNA]</scope>
    <source>
        <strain evidence="9">CCM 4481</strain>
    </source>
</reference>
<dbReference type="RefSeq" id="WP_266150004.1">
    <property type="nucleotide sequence ID" value="NZ_CP064028.1"/>
</dbReference>
<keyword evidence="4 7" id="KW-0808">Transferase</keyword>
<dbReference type="EMBL" id="JBHSGA010000003">
    <property type="protein sequence ID" value="MFC4525088.1"/>
    <property type="molecule type" value="Genomic_DNA"/>
</dbReference>
<evidence type="ECO:0000256" key="3">
    <source>
        <dbReference type="ARBA" id="ARBA00022603"/>
    </source>
</evidence>
<protein>
    <recommendedName>
        <fullName evidence="2 7">Site-specific DNA-methyltransferase (adenine-specific)</fullName>
        <ecNumber evidence="2 7">2.1.1.72</ecNumber>
    </recommendedName>
</protein>
<organism evidence="8 9">
    <name type="scientific">Dyella halodurans</name>
    <dbReference type="NCBI Taxonomy" id="1920171"/>
    <lineage>
        <taxon>Bacteria</taxon>
        <taxon>Pseudomonadati</taxon>
        <taxon>Pseudomonadota</taxon>
        <taxon>Gammaproteobacteria</taxon>
        <taxon>Lysobacterales</taxon>
        <taxon>Rhodanobacteraceae</taxon>
        <taxon>Dyella</taxon>
    </lineage>
</organism>
<dbReference type="Pfam" id="PF02086">
    <property type="entry name" value="MethyltransfD12"/>
    <property type="match status" value="1"/>
</dbReference>
<evidence type="ECO:0000256" key="7">
    <source>
        <dbReference type="RuleBase" id="RU361257"/>
    </source>
</evidence>
<evidence type="ECO:0000256" key="4">
    <source>
        <dbReference type="ARBA" id="ARBA00022679"/>
    </source>
</evidence>
<evidence type="ECO:0000256" key="1">
    <source>
        <dbReference type="ARBA" id="ARBA00006594"/>
    </source>
</evidence>
<dbReference type="PANTHER" id="PTHR30481">
    <property type="entry name" value="DNA ADENINE METHYLASE"/>
    <property type="match status" value="1"/>
</dbReference>
<gene>
    <name evidence="8" type="ORF">ACFO5W_00445</name>
</gene>
<dbReference type="Proteomes" id="UP001595961">
    <property type="component" value="Unassembled WGS sequence"/>
</dbReference>
<keyword evidence="9" id="KW-1185">Reference proteome</keyword>
<dbReference type="PRINTS" id="PR00505">
    <property type="entry name" value="D12N6MTFRASE"/>
</dbReference>
<keyword evidence="3 7" id="KW-0489">Methyltransferase</keyword>
<dbReference type="NCBIfam" id="TIGR00571">
    <property type="entry name" value="dam"/>
    <property type="match status" value="1"/>
</dbReference>
<evidence type="ECO:0000313" key="8">
    <source>
        <dbReference type="EMBL" id="MFC4525088.1"/>
    </source>
</evidence>
<dbReference type="PROSITE" id="PS00092">
    <property type="entry name" value="N6_MTASE"/>
    <property type="match status" value="1"/>
</dbReference>
<proteinExistence type="inferred from homology"/>
<dbReference type="InterPro" id="IPR012263">
    <property type="entry name" value="M_m6A_EcoRV"/>
</dbReference>
<comment type="similarity">
    <text evidence="1 7">Belongs to the N(4)/N(6)-methyltransferase family.</text>
</comment>
<sequence>MPGTELQERDQECRPLLRWAGSKRQFLPELVRQSPKSFAAYVEPFAGSASLFFALTPREAVLGDVNTELMNFYVQLRASPSELHAAASTYSQEAADYSKYRQRFNSPCDPLEKAALFWYLNRTCFNGLYRTNQAGEFNVPIGRKLSLFPSLQQVWECAEVMSTAHLVCGDFAETIDLADRGDFLYIDPPYHRVSNRDRGEYGPDAMKDDELGRLIESTQIAATRGAKILFSYNVDLSSELRGWRKHLVRGRYVIGANANDRKMISEYIFCNY</sequence>
<dbReference type="InterPro" id="IPR023095">
    <property type="entry name" value="Ade_MeTrfase_dom_2"/>
</dbReference>
<name>A0ABV9BWQ6_9GAMM</name>
<dbReference type="SUPFAM" id="SSF53335">
    <property type="entry name" value="S-adenosyl-L-methionine-dependent methyltransferases"/>
    <property type="match status" value="1"/>
</dbReference>
<dbReference type="InterPro" id="IPR029063">
    <property type="entry name" value="SAM-dependent_MTases_sf"/>
</dbReference>
<evidence type="ECO:0000256" key="5">
    <source>
        <dbReference type="ARBA" id="ARBA00022691"/>
    </source>
</evidence>
<dbReference type="PIRSF" id="PIRSF000398">
    <property type="entry name" value="M_m6A_EcoRV"/>
    <property type="match status" value="1"/>
</dbReference>
<dbReference type="Gene3D" id="3.40.50.150">
    <property type="entry name" value="Vaccinia Virus protein VP39"/>
    <property type="match status" value="1"/>
</dbReference>
<dbReference type="InterPro" id="IPR002052">
    <property type="entry name" value="DNA_methylase_N6_adenine_CS"/>
</dbReference>
<dbReference type="PANTHER" id="PTHR30481:SF3">
    <property type="entry name" value="DNA ADENINE METHYLASE"/>
    <property type="match status" value="1"/>
</dbReference>
<comment type="caution">
    <text evidence="8">The sequence shown here is derived from an EMBL/GenBank/DDBJ whole genome shotgun (WGS) entry which is preliminary data.</text>
</comment>
<dbReference type="GO" id="GO:0008168">
    <property type="term" value="F:methyltransferase activity"/>
    <property type="evidence" value="ECO:0007669"/>
    <property type="project" value="UniProtKB-KW"/>
</dbReference>
<dbReference type="InterPro" id="IPR012327">
    <property type="entry name" value="MeTrfase_D12"/>
</dbReference>
<dbReference type="EC" id="2.1.1.72" evidence="2 7"/>
<accession>A0ABV9BWQ6</accession>
<evidence type="ECO:0000256" key="2">
    <source>
        <dbReference type="ARBA" id="ARBA00011900"/>
    </source>
</evidence>
<comment type="catalytic activity">
    <reaction evidence="6 7">
        <text>a 2'-deoxyadenosine in DNA + S-adenosyl-L-methionine = an N(6)-methyl-2'-deoxyadenosine in DNA + S-adenosyl-L-homocysteine + H(+)</text>
        <dbReference type="Rhea" id="RHEA:15197"/>
        <dbReference type="Rhea" id="RHEA-COMP:12418"/>
        <dbReference type="Rhea" id="RHEA-COMP:12419"/>
        <dbReference type="ChEBI" id="CHEBI:15378"/>
        <dbReference type="ChEBI" id="CHEBI:57856"/>
        <dbReference type="ChEBI" id="CHEBI:59789"/>
        <dbReference type="ChEBI" id="CHEBI:90615"/>
        <dbReference type="ChEBI" id="CHEBI:90616"/>
        <dbReference type="EC" id="2.1.1.72"/>
    </reaction>
</comment>
<dbReference type="GO" id="GO:0032259">
    <property type="term" value="P:methylation"/>
    <property type="evidence" value="ECO:0007669"/>
    <property type="project" value="UniProtKB-KW"/>
</dbReference>
<dbReference type="Gene3D" id="1.10.1020.10">
    <property type="entry name" value="Adenine-specific Methyltransferase, Domain 2"/>
    <property type="match status" value="1"/>
</dbReference>
<keyword evidence="5 7" id="KW-0949">S-adenosyl-L-methionine</keyword>